<accession>A0A381VVX3</accession>
<dbReference type="SUPFAM" id="SSF53756">
    <property type="entry name" value="UDP-Glycosyltransferase/glycogen phosphorylase"/>
    <property type="match status" value="1"/>
</dbReference>
<dbReference type="CDD" id="cd03789">
    <property type="entry name" value="GT9_LPS_heptosyltransferase"/>
    <property type="match status" value="1"/>
</dbReference>
<evidence type="ECO:0000256" key="2">
    <source>
        <dbReference type="ARBA" id="ARBA00022679"/>
    </source>
</evidence>
<keyword evidence="1" id="KW-0328">Glycosyltransferase</keyword>
<dbReference type="GO" id="GO:0008713">
    <property type="term" value="F:ADP-heptose-lipopolysaccharide heptosyltransferase activity"/>
    <property type="evidence" value="ECO:0007669"/>
    <property type="project" value="TreeGrafter"/>
</dbReference>
<dbReference type="InterPro" id="IPR051199">
    <property type="entry name" value="LPS_LOS_Heptosyltrfase"/>
</dbReference>
<dbReference type="PANTHER" id="PTHR30160">
    <property type="entry name" value="TETRAACYLDISACCHARIDE 4'-KINASE-RELATED"/>
    <property type="match status" value="1"/>
</dbReference>
<evidence type="ECO:0008006" key="4">
    <source>
        <dbReference type="Google" id="ProtNLM"/>
    </source>
</evidence>
<protein>
    <recommendedName>
        <fullName evidence="4">Glycosyltransferase family 9 protein</fullName>
    </recommendedName>
</protein>
<feature type="non-terminal residue" evidence="3">
    <location>
        <position position="1"/>
    </location>
</feature>
<dbReference type="GO" id="GO:0005829">
    <property type="term" value="C:cytosol"/>
    <property type="evidence" value="ECO:0007669"/>
    <property type="project" value="TreeGrafter"/>
</dbReference>
<dbReference type="AlphaFoldDB" id="A0A381VVX3"/>
<dbReference type="Pfam" id="PF01075">
    <property type="entry name" value="Glyco_transf_9"/>
    <property type="match status" value="1"/>
</dbReference>
<dbReference type="PANTHER" id="PTHR30160:SF1">
    <property type="entry name" value="LIPOPOLYSACCHARIDE 1,2-N-ACETYLGLUCOSAMINETRANSFERASE-RELATED"/>
    <property type="match status" value="1"/>
</dbReference>
<gene>
    <name evidence="3" type="ORF">METZ01_LOCUS97259</name>
</gene>
<keyword evidence="2" id="KW-0808">Transferase</keyword>
<evidence type="ECO:0000313" key="3">
    <source>
        <dbReference type="EMBL" id="SVA44405.1"/>
    </source>
</evidence>
<proteinExistence type="predicted"/>
<dbReference type="EMBL" id="UINC01009935">
    <property type="protein sequence ID" value="SVA44405.1"/>
    <property type="molecule type" value="Genomic_DNA"/>
</dbReference>
<organism evidence="3">
    <name type="scientific">marine metagenome</name>
    <dbReference type="NCBI Taxonomy" id="408172"/>
    <lineage>
        <taxon>unclassified sequences</taxon>
        <taxon>metagenomes</taxon>
        <taxon>ecological metagenomes</taxon>
    </lineage>
</organism>
<evidence type="ECO:0000256" key="1">
    <source>
        <dbReference type="ARBA" id="ARBA00022676"/>
    </source>
</evidence>
<dbReference type="GO" id="GO:0009244">
    <property type="term" value="P:lipopolysaccharide core region biosynthetic process"/>
    <property type="evidence" value="ECO:0007669"/>
    <property type="project" value="TreeGrafter"/>
</dbReference>
<reference evidence="3" key="1">
    <citation type="submission" date="2018-05" db="EMBL/GenBank/DDBJ databases">
        <authorList>
            <person name="Lanie J.A."/>
            <person name="Ng W.-L."/>
            <person name="Kazmierczak K.M."/>
            <person name="Andrzejewski T.M."/>
            <person name="Davidsen T.M."/>
            <person name="Wayne K.J."/>
            <person name="Tettelin H."/>
            <person name="Glass J.I."/>
            <person name="Rusch D."/>
            <person name="Podicherti R."/>
            <person name="Tsui H.-C.T."/>
            <person name="Winkler M.E."/>
        </authorList>
    </citation>
    <scope>NUCLEOTIDE SEQUENCE</scope>
</reference>
<dbReference type="Gene3D" id="3.40.50.2000">
    <property type="entry name" value="Glycogen Phosphorylase B"/>
    <property type="match status" value="2"/>
</dbReference>
<sequence>LVTEYHRIGDVVMLTPALDMIKKVFPRSKLILVTNPDTIYLAEKMALADVILGFSSPWTHWEWSLLRWKDAINFGVALRKFKIDMAIDFKGDMRNNWFLWLTGSKNRVGYDATGGSFFLTHPFQFPFFLHQSQRSLQLLSHIKMPSLKNKQYISDNNNVLKRGKIILHPGVNDPNRCWPKEHWGELIKQLYNKYSLV</sequence>
<feature type="non-terminal residue" evidence="3">
    <location>
        <position position="197"/>
    </location>
</feature>
<name>A0A381VVX3_9ZZZZ</name>
<dbReference type="InterPro" id="IPR002201">
    <property type="entry name" value="Glyco_trans_9"/>
</dbReference>